<evidence type="ECO:0000256" key="1">
    <source>
        <dbReference type="SAM" id="Phobius"/>
    </source>
</evidence>
<dbReference type="Proteomes" id="UP000598633">
    <property type="component" value="Unassembled WGS sequence"/>
</dbReference>
<comment type="caution">
    <text evidence="2">The sequence shown here is derived from an EMBL/GenBank/DDBJ whole genome shotgun (WGS) entry which is preliminary data.</text>
</comment>
<evidence type="ECO:0000313" key="2">
    <source>
        <dbReference type="EMBL" id="MBD3871120.1"/>
    </source>
</evidence>
<keyword evidence="1" id="KW-0472">Membrane</keyword>
<keyword evidence="1" id="KW-1133">Transmembrane helix</keyword>
<keyword evidence="1" id="KW-0812">Transmembrane</keyword>
<feature type="transmembrane region" description="Helical" evidence="1">
    <location>
        <begin position="115"/>
        <end position="139"/>
    </location>
</feature>
<accession>A0A8J6YC18</accession>
<evidence type="ECO:0000313" key="3">
    <source>
        <dbReference type="Proteomes" id="UP000598633"/>
    </source>
</evidence>
<feature type="transmembrane region" description="Helical" evidence="1">
    <location>
        <begin position="83"/>
        <end position="103"/>
    </location>
</feature>
<proteinExistence type="predicted"/>
<feature type="transmembrane region" description="Helical" evidence="1">
    <location>
        <begin position="6"/>
        <end position="27"/>
    </location>
</feature>
<organism evidence="2 3">
    <name type="scientific">Candidatus Sulfomarinibacter kjeldsenii</name>
    <dbReference type="NCBI Taxonomy" id="2885994"/>
    <lineage>
        <taxon>Bacteria</taxon>
        <taxon>Pseudomonadati</taxon>
        <taxon>Acidobacteriota</taxon>
        <taxon>Thermoanaerobaculia</taxon>
        <taxon>Thermoanaerobaculales</taxon>
        <taxon>Candidatus Sulfomarinibacteraceae</taxon>
        <taxon>Candidatus Sulfomarinibacter</taxon>
    </lineage>
</organism>
<dbReference type="AlphaFoldDB" id="A0A8J6YC18"/>
<sequence length="154" mass="16802">MNEETVIMVIVMPTMFVIMGWAFKTGLDFFHKQRLIKLHYALQDKLLEKLGNSPEALEYLHSDAGEKMFALATKERTNPYARILTALQTGAVLSLLGMGFIFLRNQVPADGAEAFMVIGVLGLCLGLGFLASSAAAFFLSKQWGLINGSAPSDA</sequence>
<protein>
    <submittedName>
        <fullName evidence="2">Uncharacterized protein</fullName>
    </submittedName>
</protein>
<dbReference type="EMBL" id="JACXWA010000118">
    <property type="protein sequence ID" value="MBD3871120.1"/>
    <property type="molecule type" value="Genomic_DNA"/>
</dbReference>
<reference evidence="2 3" key="1">
    <citation type="submission" date="2020-08" db="EMBL/GenBank/DDBJ databases">
        <title>Acidobacteriota in marine sediments use diverse sulfur dissimilation pathways.</title>
        <authorList>
            <person name="Wasmund K."/>
        </authorList>
    </citation>
    <scope>NUCLEOTIDE SEQUENCE [LARGE SCALE GENOMIC DNA]</scope>
    <source>
        <strain evidence="2">MAG AM3-A</strain>
    </source>
</reference>
<name>A0A8J6YC18_9BACT</name>
<gene>
    <name evidence="2" type="ORF">IFJ97_07170</name>
</gene>